<organism evidence="1">
    <name type="scientific">Aegilops tauschii</name>
    <name type="common">Tausch's goatgrass</name>
    <name type="synonym">Aegilops squarrosa</name>
    <dbReference type="NCBI Taxonomy" id="37682"/>
    <lineage>
        <taxon>Eukaryota</taxon>
        <taxon>Viridiplantae</taxon>
        <taxon>Streptophyta</taxon>
        <taxon>Embryophyta</taxon>
        <taxon>Tracheophyta</taxon>
        <taxon>Spermatophyta</taxon>
        <taxon>Magnoliopsida</taxon>
        <taxon>Liliopsida</taxon>
        <taxon>Poales</taxon>
        <taxon>Poaceae</taxon>
        <taxon>BOP clade</taxon>
        <taxon>Pooideae</taxon>
        <taxon>Triticodae</taxon>
        <taxon>Triticeae</taxon>
        <taxon>Triticinae</taxon>
        <taxon>Aegilops</taxon>
    </lineage>
</organism>
<sequence length="129" mass="14451">MTHDNFFLQRWLGTGRDATTVVLHGGVIHWLGRHGGEIFTYDVCMEKPGTIGLPSPITSYKAGRRFHLGSYSTRDGHTLLKLVVNVGCTISVWHQLSAGGWTLETVIDVEKKLRSLDPRVLPHWVKDTT</sequence>
<accession>R7WDC4</accession>
<name>R7WDC4_AEGTA</name>
<reference evidence="1" key="1">
    <citation type="submission" date="2015-06" db="UniProtKB">
        <authorList>
            <consortium name="EnsemblPlants"/>
        </authorList>
    </citation>
    <scope>IDENTIFICATION</scope>
</reference>
<dbReference type="EnsemblPlants" id="EMT20113">
    <property type="protein sequence ID" value="EMT20113"/>
    <property type="gene ID" value="F775_43246"/>
</dbReference>
<proteinExistence type="predicted"/>
<dbReference type="AlphaFoldDB" id="R7WDC4"/>
<evidence type="ECO:0000313" key="1">
    <source>
        <dbReference type="EnsemblPlants" id="EMT20113"/>
    </source>
</evidence>
<protein>
    <submittedName>
        <fullName evidence="1">Uncharacterized protein</fullName>
    </submittedName>
</protein>